<gene>
    <name evidence="1" type="ORF">FBZ93_104463</name>
</gene>
<protein>
    <submittedName>
        <fullName evidence="1">Uncharacterized protein</fullName>
    </submittedName>
</protein>
<accession>A0A560M0I1</accession>
<evidence type="ECO:0000313" key="2">
    <source>
        <dbReference type="Proteomes" id="UP000321304"/>
    </source>
</evidence>
<dbReference type="AlphaFoldDB" id="A0A560M0I1"/>
<sequence length="362" mass="40736">MSSPVRPILSPSLSAKLAALANRPATNRELQDILAELAALPAHRIVQASREIARDAAIGWWQQEKRPGQLVPKHRARVFFQRIRDQLWPKSAHAPFPPDRELLAANADFAWLFLFHPSGYLREAALFHITTPPTSPFFLAALAWRLNDWVGPVRQAAKKCFKRVSASIAANVAADAAIYLLERRFIWGRWSDEVAILDPLFARDDVLSALALQLERRPTGGLSGCLRSALRYPGIDQHLPRLATTAVQPPIRAIAYQCLISRKASWPAGFDWVWLDKVYGLRRRIPKLDSRSSESNRPVADLIAEGIRDRSSFVRKIVADAMIVERSQIEDERALVSQLASDRHPAVRSRGEFLVRHPRSAQ</sequence>
<evidence type="ECO:0000313" key="1">
    <source>
        <dbReference type="EMBL" id="TWC01186.1"/>
    </source>
</evidence>
<comment type="caution">
    <text evidence="1">The sequence shown here is derived from an EMBL/GenBank/DDBJ whole genome shotgun (WGS) entry which is preliminary data.</text>
</comment>
<dbReference type="OrthoDB" id="7364954at2"/>
<proteinExistence type="predicted"/>
<dbReference type="EMBL" id="VITY01000004">
    <property type="protein sequence ID" value="TWC01186.1"/>
    <property type="molecule type" value="Genomic_DNA"/>
</dbReference>
<name>A0A560M0I1_9BRAD</name>
<dbReference type="Proteomes" id="UP000321304">
    <property type="component" value="Unassembled WGS sequence"/>
</dbReference>
<dbReference type="RefSeq" id="WP_146986427.1">
    <property type="nucleotide sequence ID" value="NZ_VITY01000004.1"/>
</dbReference>
<keyword evidence="2" id="KW-1185">Reference proteome</keyword>
<reference evidence="1 2" key="1">
    <citation type="submission" date="2019-06" db="EMBL/GenBank/DDBJ databases">
        <title>Genomic Encyclopedia of Type Strains, Phase IV (KMG-V): Genome sequencing to study the core and pangenomes of soil and plant-associated prokaryotes.</title>
        <authorList>
            <person name="Whitman W."/>
        </authorList>
    </citation>
    <scope>NUCLEOTIDE SEQUENCE [LARGE SCALE GENOMIC DNA]</scope>
    <source>
        <strain evidence="1 2">BR 10355</strain>
    </source>
</reference>
<organism evidence="1 2">
    <name type="scientific">Bradyrhizobium macuxiense</name>
    <dbReference type="NCBI Taxonomy" id="1755647"/>
    <lineage>
        <taxon>Bacteria</taxon>
        <taxon>Pseudomonadati</taxon>
        <taxon>Pseudomonadota</taxon>
        <taxon>Alphaproteobacteria</taxon>
        <taxon>Hyphomicrobiales</taxon>
        <taxon>Nitrobacteraceae</taxon>
        <taxon>Bradyrhizobium</taxon>
    </lineage>
</organism>